<reference evidence="10" key="1">
    <citation type="submission" date="2014-08" db="EMBL/GenBank/DDBJ databases">
        <authorList>
            <person name="Senf B."/>
            <person name="Petzold A."/>
            <person name="Downie B.R."/>
            <person name="Koch P."/>
            <person name="Platzer M."/>
        </authorList>
    </citation>
    <scope>NUCLEOTIDE SEQUENCE [LARGE SCALE GENOMIC DNA]</scope>
    <source>
        <strain evidence="10">GRZ</strain>
    </source>
</reference>
<organism evidence="10 11">
    <name type="scientific">Nothobranchius furzeri</name>
    <name type="common">Turquoise killifish</name>
    <dbReference type="NCBI Taxonomy" id="105023"/>
    <lineage>
        <taxon>Eukaryota</taxon>
        <taxon>Metazoa</taxon>
        <taxon>Chordata</taxon>
        <taxon>Craniata</taxon>
        <taxon>Vertebrata</taxon>
        <taxon>Euteleostomi</taxon>
        <taxon>Actinopterygii</taxon>
        <taxon>Neopterygii</taxon>
        <taxon>Teleostei</taxon>
        <taxon>Neoteleostei</taxon>
        <taxon>Acanthomorphata</taxon>
        <taxon>Ovalentaria</taxon>
        <taxon>Atherinomorphae</taxon>
        <taxon>Cyprinodontiformes</taxon>
        <taxon>Nothobranchiidae</taxon>
        <taxon>Nothobranchius</taxon>
    </lineage>
</organism>
<dbReference type="AlphaFoldDB" id="A0A8C6PTG3"/>
<evidence type="ECO:0000256" key="8">
    <source>
        <dbReference type="ARBA" id="ARBA00046435"/>
    </source>
</evidence>
<dbReference type="Proteomes" id="UP000694548">
    <property type="component" value="Chromosome sgr10"/>
</dbReference>
<evidence type="ECO:0000313" key="11">
    <source>
        <dbReference type="Proteomes" id="UP000694548"/>
    </source>
</evidence>
<evidence type="ECO:0000256" key="6">
    <source>
        <dbReference type="ARBA" id="ARBA00023273"/>
    </source>
</evidence>
<protein>
    <submittedName>
        <fullName evidence="10">Uncharacterized protein</fullName>
    </submittedName>
</protein>
<keyword evidence="3" id="KW-0282">Flagellum</keyword>
<keyword evidence="2" id="KW-0963">Cytoplasm</keyword>
<keyword evidence="4" id="KW-0969">Cilium</keyword>
<comment type="function">
    <text evidence="7">Microtubule inner protein (MIP) part of the dynein-decorated doublet microtubules (DMTs) in cilia axoneme, which is required for motile cilia beating.</text>
</comment>
<reference evidence="10" key="3">
    <citation type="submission" date="2025-09" db="UniProtKB">
        <authorList>
            <consortium name="Ensembl"/>
        </authorList>
    </citation>
    <scope>IDENTIFICATION</scope>
</reference>
<evidence type="ECO:0000256" key="5">
    <source>
        <dbReference type="ARBA" id="ARBA00023212"/>
    </source>
</evidence>
<sequence>MNLSGIEQNKWTQSGWKIEQRYGNKVLLGNWAEERLQVGLGFLLVNFVPRLLFIVIQGIPPKMLFGHHHSPSSHSTTDLINIVLLSSLTTNPGPLSPTNPSPEKMQSHHSPMTLYQSTYQRHPPDAFCKNRCARASRMLSSHLYSVNNNHKDLNLRQNTLLQVPDPQVHTGTTQAQKHDRGF</sequence>
<keyword evidence="6" id="KW-0966">Cell projection</keyword>
<proteinExistence type="predicted"/>
<comment type="subcellular location">
    <subcellularLocation>
        <location evidence="1">Cytoplasm</location>
        <location evidence="1">Cytoskeleton</location>
        <location evidence="1">Flagellum axoneme</location>
    </subcellularLocation>
</comment>
<reference evidence="10" key="2">
    <citation type="submission" date="2025-08" db="UniProtKB">
        <authorList>
            <consortium name="Ensembl"/>
        </authorList>
    </citation>
    <scope>IDENTIFICATION</scope>
</reference>
<keyword evidence="11" id="KW-1185">Reference proteome</keyword>
<accession>A0A8C6PTG3</accession>
<dbReference type="Ensembl" id="ENSNFUT00015050553.1">
    <property type="protein sequence ID" value="ENSNFUP00015048447.1"/>
    <property type="gene ID" value="ENSNFUG00015022819.1"/>
</dbReference>
<evidence type="ECO:0000256" key="1">
    <source>
        <dbReference type="ARBA" id="ARBA00004611"/>
    </source>
</evidence>
<dbReference type="PANTHER" id="PTHR31180">
    <property type="entry name" value="CILIA- AND FLAGELLA-ASSOCIATED PROTEIN 107-RELATED"/>
    <property type="match status" value="1"/>
</dbReference>
<evidence type="ECO:0000256" key="4">
    <source>
        <dbReference type="ARBA" id="ARBA00023069"/>
    </source>
</evidence>
<evidence type="ECO:0000256" key="3">
    <source>
        <dbReference type="ARBA" id="ARBA00022846"/>
    </source>
</evidence>
<comment type="subunit">
    <text evidence="8">Microtubule inner protein component of sperm flagellar doublet microtubules.</text>
</comment>
<evidence type="ECO:0000256" key="9">
    <source>
        <dbReference type="SAM" id="MobiDB-lite"/>
    </source>
</evidence>
<dbReference type="GO" id="GO:0005879">
    <property type="term" value="C:axonemal microtubule"/>
    <property type="evidence" value="ECO:0007669"/>
    <property type="project" value="TreeGrafter"/>
</dbReference>
<evidence type="ECO:0000313" key="10">
    <source>
        <dbReference type="Ensembl" id="ENSNFUP00015048447.1"/>
    </source>
</evidence>
<dbReference type="InterPro" id="IPR037662">
    <property type="entry name" value="CFAP68/107"/>
</dbReference>
<dbReference type="GO" id="GO:0030317">
    <property type="term" value="P:flagellated sperm motility"/>
    <property type="evidence" value="ECO:0007669"/>
    <property type="project" value="InterPro"/>
</dbReference>
<evidence type="ECO:0000256" key="2">
    <source>
        <dbReference type="ARBA" id="ARBA00022490"/>
    </source>
</evidence>
<dbReference type="GeneTree" id="ENSGT00940000177901"/>
<evidence type="ECO:0000256" key="7">
    <source>
        <dbReference type="ARBA" id="ARBA00035003"/>
    </source>
</evidence>
<name>A0A8C6PTG3_NOTFU</name>
<feature type="region of interest" description="Disordered" evidence="9">
    <location>
        <begin position="91"/>
        <end position="110"/>
    </location>
</feature>
<keyword evidence="5" id="KW-0206">Cytoskeleton</keyword>
<dbReference type="PANTHER" id="PTHR31180:SF2">
    <property type="entry name" value="CILIA- AND FLAGELLA-ASSOCIATED PROTEIN 107"/>
    <property type="match status" value="1"/>
</dbReference>